<keyword evidence="1" id="KW-0813">Transport</keyword>
<dbReference type="PROSITE" id="PS50905">
    <property type="entry name" value="FERRITIN_LIKE"/>
    <property type="match status" value="1"/>
</dbReference>
<dbReference type="GO" id="GO:0005506">
    <property type="term" value="F:iron ion binding"/>
    <property type="evidence" value="ECO:0007669"/>
    <property type="project" value="InterPro"/>
</dbReference>
<dbReference type="PANTHER" id="PTHR33746">
    <property type="entry name" value="RUBRERYTHRIN"/>
    <property type="match status" value="1"/>
</dbReference>
<keyword evidence="4" id="KW-0408">Iron</keyword>
<evidence type="ECO:0000313" key="7">
    <source>
        <dbReference type="EMBL" id="CAE22340.1"/>
    </source>
</evidence>
<proteinExistence type="predicted"/>
<dbReference type="PRINTS" id="PR00163">
    <property type="entry name" value="RUBREDOXIN"/>
</dbReference>
<organism evidence="7 8">
    <name type="scientific">Prochlorococcus marinus (strain MIT 9313)</name>
    <dbReference type="NCBI Taxonomy" id="74547"/>
    <lineage>
        <taxon>Bacteria</taxon>
        <taxon>Bacillati</taxon>
        <taxon>Cyanobacteriota</taxon>
        <taxon>Cyanophyceae</taxon>
        <taxon>Synechococcales</taxon>
        <taxon>Prochlorococcaceae</taxon>
        <taxon>Prochlorococcus</taxon>
    </lineage>
</organism>
<evidence type="ECO:0000259" key="5">
    <source>
        <dbReference type="PROSITE" id="PS50903"/>
    </source>
</evidence>
<dbReference type="InterPro" id="IPR009040">
    <property type="entry name" value="Ferritin-like_diiron"/>
</dbReference>
<dbReference type="InterPro" id="IPR052753">
    <property type="entry name" value="Rbr2/Nigerythrin"/>
</dbReference>
<dbReference type="PANTHER" id="PTHR33746:SF4">
    <property type="entry name" value="RUBRERYTHRIN"/>
    <property type="match status" value="1"/>
</dbReference>
<dbReference type="Pfam" id="PF00301">
    <property type="entry name" value="Rubredoxin"/>
    <property type="match status" value="1"/>
</dbReference>
<accession>Q7TUJ3</accession>
<dbReference type="Gene3D" id="1.20.1260.10">
    <property type="match status" value="1"/>
</dbReference>
<keyword evidence="2" id="KW-0479">Metal-binding</keyword>
<dbReference type="FunFam" id="2.20.28.10:FF:000001">
    <property type="entry name" value="Rubredoxin"/>
    <property type="match status" value="1"/>
</dbReference>
<dbReference type="CDD" id="cd01041">
    <property type="entry name" value="Rubrerythrin"/>
    <property type="match status" value="1"/>
</dbReference>
<dbReference type="KEGG" id="pmt:PMT_2166"/>
<sequence>MRETRADRPHTLLLTHTDYELGCQLLRIPPFMNLTTNANLEAAFGGESMANRKYLFFADVAQTLGNNELAKLFRDTAAQETEHAFAHFRLLHPELLIEDPAALNAADKQKMLTRCLELAIEGETYEYTTMYPEFATQARQDRDSTAEAEFNEQIEESQQHANLFRRAASNFGFLVPIEQHHAERYGVALKALEGKGVVSEADQPVTGKWICKVCSMIYDPAIGDPESGISAGTAFEAIPEDWVCPICGTRKANFVPYREAELKEAA</sequence>
<feature type="domain" description="Rubredoxin-like" evidence="5">
    <location>
        <begin position="206"/>
        <end position="257"/>
    </location>
</feature>
<dbReference type="PROSITE" id="PS50903">
    <property type="entry name" value="RUBREDOXIN_LIKE"/>
    <property type="match status" value="1"/>
</dbReference>
<dbReference type="SUPFAM" id="SSF47240">
    <property type="entry name" value="Ferritin-like"/>
    <property type="match status" value="1"/>
</dbReference>
<dbReference type="PROSITE" id="PS00202">
    <property type="entry name" value="RUBREDOXIN"/>
    <property type="match status" value="1"/>
</dbReference>
<dbReference type="InterPro" id="IPR009078">
    <property type="entry name" value="Ferritin-like_SF"/>
</dbReference>
<reference evidence="7 8" key="1">
    <citation type="journal article" date="2003" name="Nature">
        <title>Genome divergence in two Prochlorococcus ecotypes reflects oceanic niche differentiation.</title>
        <authorList>
            <person name="Rocap G."/>
            <person name="Larimer F.W."/>
            <person name="Lamerdin J.E."/>
            <person name="Malfatti S."/>
            <person name="Chain P."/>
            <person name="Ahlgren N.A."/>
            <person name="Arellano A."/>
            <person name="Coleman M."/>
            <person name="Hauser L."/>
            <person name="Hess W.R."/>
            <person name="Johnson Z.I."/>
            <person name="Land M.L."/>
            <person name="Lindell D."/>
            <person name="Post A.F."/>
            <person name="Regala W."/>
            <person name="Shah M."/>
            <person name="Shaw S.L."/>
            <person name="Steglich C."/>
            <person name="Sullivan M.B."/>
            <person name="Ting C.S."/>
            <person name="Tolonen A."/>
            <person name="Webb E.A."/>
            <person name="Zinser E.R."/>
            <person name="Chisholm S.W."/>
        </authorList>
    </citation>
    <scope>NUCLEOTIDE SEQUENCE [LARGE SCALE GENOMIC DNA]</scope>
    <source>
        <strain evidence="8">MIT 9313</strain>
    </source>
</reference>
<keyword evidence="3" id="KW-0249">Electron transport</keyword>
<protein>
    <submittedName>
        <fullName evidence="7">Rubredoxin:Rubrerythrin:Rubredoxin-type Fe(Cys)4 protein</fullName>
    </submittedName>
</protein>
<dbReference type="GO" id="GO:0016491">
    <property type="term" value="F:oxidoreductase activity"/>
    <property type="evidence" value="ECO:0007669"/>
    <property type="project" value="InterPro"/>
</dbReference>
<dbReference type="InterPro" id="IPR003251">
    <property type="entry name" value="Rr_diiron-bd_dom"/>
</dbReference>
<dbReference type="InterPro" id="IPR024935">
    <property type="entry name" value="Rubredoxin_dom"/>
</dbReference>
<dbReference type="Gene3D" id="2.20.28.10">
    <property type="match status" value="1"/>
</dbReference>
<dbReference type="InterPro" id="IPR018527">
    <property type="entry name" value="Rubredoxin_Fe_BS"/>
</dbReference>
<dbReference type="SUPFAM" id="SSF57802">
    <property type="entry name" value="Rubredoxin-like"/>
    <property type="match status" value="1"/>
</dbReference>
<gene>
    <name evidence="7" type="ordered locus">PMT_2166</name>
</gene>
<evidence type="ECO:0000313" key="8">
    <source>
        <dbReference type="Proteomes" id="UP000001423"/>
    </source>
</evidence>
<keyword evidence="8" id="KW-1185">Reference proteome</keyword>
<dbReference type="EMBL" id="BX548175">
    <property type="protein sequence ID" value="CAE22340.1"/>
    <property type="molecule type" value="Genomic_DNA"/>
</dbReference>
<name>Q7TUJ3_PROMM</name>
<evidence type="ECO:0000256" key="1">
    <source>
        <dbReference type="ARBA" id="ARBA00022448"/>
    </source>
</evidence>
<evidence type="ECO:0000256" key="4">
    <source>
        <dbReference type="ARBA" id="ARBA00023004"/>
    </source>
</evidence>
<evidence type="ECO:0000259" key="6">
    <source>
        <dbReference type="PROSITE" id="PS50905"/>
    </source>
</evidence>
<dbReference type="Proteomes" id="UP000001423">
    <property type="component" value="Chromosome"/>
</dbReference>
<dbReference type="Pfam" id="PF02915">
    <property type="entry name" value="Rubrerythrin"/>
    <property type="match status" value="1"/>
</dbReference>
<dbReference type="InterPro" id="IPR012347">
    <property type="entry name" value="Ferritin-like"/>
</dbReference>
<evidence type="ECO:0000256" key="2">
    <source>
        <dbReference type="ARBA" id="ARBA00022723"/>
    </source>
</evidence>
<feature type="domain" description="Ferritin-like diiron" evidence="6">
    <location>
        <begin position="30"/>
        <end position="175"/>
    </location>
</feature>
<dbReference type="HOGENOM" id="CLU_095256_2_0_3"/>
<evidence type="ECO:0000256" key="3">
    <source>
        <dbReference type="ARBA" id="ARBA00022982"/>
    </source>
</evidence>
<dbReference type="eggNOG" id="COG1592">
    <property type="taxonomic scope" value="Bacteria"/>
</dbReference>
<dbReference type="AlphaFoldDB" id="Q7TUJ3"/>
<dbReference type="CDD" id="cd00730">
    <property type="entry name" value="rubredoxin"/>
    <property type="match status" value="1"/>
</dbReference>
<dbReference type="InterPro" id="IPR024934">
    <property type="entry name" value="Rubredoxin-like_dom"/>
</dbReference>